<keyword evidence="4 7" id="KW-0540">Nuclease</keyword>
<keyword evidence="7" id="KW-0235">DNA replication</keyword>
<dbReference type="PANTHER" id="PTHR30337:SF0">
    <property type="entry name" value="NUCLEASE SBCCD SUBUNIT D"/>
    <property type="match status" value="1"/>
</dbReference>
<dbReference type="CDD" id="cd00840">
    <property type="entry name" value="MPP_Mre11_N"/>
    <property type="match status" value="1"/>
</dbReference>
<dbReference type="PANTHER" id="PTHR30337">
    <property type="entry name" value="COMPONENT OF ATP-DEPENDENT DSDNA EXONUCLEASE"/>
    <property type="match status" value="1"/>
</dbReference>
<evidence type="ECO:0000259" key="9">
    <source>
        <dbReference type="Pfam" id="PF12320"/>
    </source>
</evidence>
<dbReference type="InterPro" id="IPR026843">
    <property type="entry name" value="SbcD_C"/>
</dbReference>
<comment type="function">
    <text evidence="7">SbcCD cleaves DNA hairpin structures. These structures can inhibit DNA replication and are intermediates in certain DNA recombination reactions. The complex acts as a 3'-&gt;5' double strand exonuclease that can open hairpins. It also has a 5' single-strand endonuclease activity.</text>
</comment>
<reference evidence="11" key="1">
    <citation type="journal article" date="2019" name="Int. J. Syst. Evol. Microbiol.">
        <title>The Global Catalogue of Microorganisms (GCM) 10K type strain sequencing project: providing services to taxonomists for standard genome sequencing and annotation.</title>
        <authorList>
            <consortium name="The Broad Institute Genomics Platform"/>
            <consortium name="The Broad Institute Genome Sequencing Center for Infectious Disease"/>
            <person name="Wu L."/>
            <person name="Ma J."/>
        </authorList>
    </citation>
    <scope>NUCLEOTIDE SEQUENCE [LARGE SCALE GENOMIC DNA]</scope>
    <source>
        <strain evidence="11">CCM 8912</strain>
    </source>
</reference>
<accession>A0ABW4CWN2</accession>
<comment type="similarity">
    <text evidence="1 7">Belongs to the SbcD family.</text>
</comment>
<dbReference type="InterPro" id="IPR041796">
    <property type="entry name" value="Mre11_N"/>
</dbReference>
<feature type="domain" description="Nuclease SbcCD subunit D C-terminal" evidence="9">
    <location>
        <begin position="260"/>
        <end position="346"/>
    </location>
</feature>
<dbReference type="Pfam" id="PF00149">
    <property type="entry name" value="Metallophos"/>
    <property type="match status" value="1"/>
</dbReference>
<dbReference type="Gene3D" id="3.60.21.10">
    <property type="match status" value="1"/>
</dbReference>
<dbReference type="NCBIfam" id="TIGR00619">
    <property type="entry name" value="sbcd"/>
    <property type="match status" value="1"/>
</dbReference>
<keyword evidence="7" id="KW-0233">DNA recombination</keyword>
<keyword evidence="5 7" id="KW-0378">Hydrolase</keyword>
<evidence type="ECO:0000256" key="5">
    <source>
        <dbReference type="ARBA" id="ARBA00022801"/>
    </source>
</evidence>
<evidence type="ECO:0000256" key="7">
    <source>
        <dbReference type="RuleBase" id="RU363069"/>
    </source>
</evidence>
<comment type="subunit">
    <text evidence="2 7">Heterodimer of SbcC and SbcD.</text>
</comment>
<gene>
    <name evidence="7" type="primary">sbcD</name>
    <name evidence="10" type="ORF">ACFQ5K_06395</name>
</gene>
<evidence type="ECO:0000256" key="3">
    <source>
        <dbReference type="ARBA" id="ARBA00013365"/>
    </source>
</evidence>
<dbReference type="EMBL" id="JBHTOK010000055">
    <property type="protein sequence ID" value="MFD1440995.1"/>
    <property type="molecule type" value="Genomic_DNA"/>
</dbReference>
<feature type="domain" description="Calcineurin-like phosphoesterase" evidence="8">
    <location>
        <begin position="1"/>
        <end position="213"/>
    </location>
</feature>
<dbReference type="SUPFAM" id="SSF56300">
    <property type="entry name" value="Metallo-dependent phosphatases"/>
    <property type="match status" value="1"/>
</dbReference>
<organism evidence="10 11">
    <name type="scientific">Lacticaseibacillus hegangensis</name>
    <dbReference type="NCBI Taxonomy" id="2486010"/>
    <lineage>
        <taxon>Bacteria</taxon>
        <taxon>Bacillati</taxon>
        <taxon>Bacillota</taxon>
        <taxon>Bacilli</taxon>
        <taxon>Lactobacillales</taxon>
        <taxon>Lactobacillaceae</taxon>
        <taxon>Lacticaseibacillus</taxon>
    </lineage>
</organism>
<dbReference type="Proteomes" id="UP001597212">
    <property type="component" value="Unassembled WGS sequence"/>
</dbReference>
<dbReference type="InterPro" id="IPR004593">
    <property type="entry name" value="SbcD"/>
</dbReference>
<keyword evidence="6 7" id="KW-0269">Exonuclease</keyword>
<evidence type="ECO:0000256" key="1">
    <source>
        <dbReference type="ARBA" id="ARBA00010555"/>
    </source>
</evidence>
<dbReference type="RefSeq" id="WP_125757973.1">
    <property type="nucleotide sequence ID" value="NZ_JBHTOK010000055.1"/>
</dbReference>
<dbReference type="Pfam" id="PF12320">
    <property type="entry name" value="SbcD_C"/>
    <property type="match status" value="1"/>
</dbReference>
<evidence type="ECO:0000256" key="6">
    <source>
        <dbReference type="ARBA" id="ARBA00022839"/>
    </source>
</evidence>
<evidence type="ECO:0000256" key="4">
    <source>
        <dbReference type="ARBA" id="ARBA00022722"/>
    </source>
</evidence>
<evidence type="ECO:0000256" key="2">
    <source>
        <dbReference type="ARBA" id="ARBA00011322"/>
    </source>
</evidence>
<sequence>MRIMHTADWHIGKNLAGFDLAKDQDAVFEKLVETAKKEHVDAIIIAGDLYDRANPSEDSVDRVNHMLYRLNRKEGFPLLVVSGNHDSGVRLGTGQQWYESTKLYMRTELKDAFTPVELEDTQFFLLPYFEPFAARDYFKDDSLTNINKAMPPVVEKMQKQFAPDKRHILVGHFFAAGSKHSDSETLVNVGGLDAVAVSDLQAFDYVALGHLHNRHALDDPKVQYAGSLLKFSVSEAVQEKGVYIIDTDTMQRRFVSLAPLHDLQQLTGSFARFADPTNFSAEELDAYTAVKLTDVEVIPNVMAKLRQVFPRLIELKRETHVDLGEVAHTDVKLAPTKLLGDFFQQVTGSELSEQQMEWAKAALAKAGEEKK</sequence>
<evidence type="ECO:0000313" key="10">
    <source>
        <dbReference type="EMBL" id="MFD1440995.1"/>
    </source>
</evidence>
<dbReference type="GO" id="GO:0004527">
    <property type="term" value="F:exonuclease activity"/>
    <property type="evidence" value="ECO:0007669"/>
    <property type="project" value="UniProtKB-KW"/>
</dbReference>
<proteinExistence type="inferred from homology"/>
<comment type="caution">
    <text evidence="10">The sequence shown here is derived from an EMBL/GenBank/DDBJ whole genome shotgun (WGS) entry which is preliminary data.</text>
</comment>
<name>A0ABW4CWN2_9LACO</name>
<dbReference type="InterPro" id="IPR050535">
    <property type="entry name" value="DNA_Repair-Maintenance_Comp"/>
</dbReference>
<evidence type="ECO:0000313" key="11">
    <source>
        <dbReference type="Proteomes" id="UP001597212"/>
    </source>
</evidence>
<dbReference type="InterPro" id="IPR004843">
    <property type="entry name" value="Calcineurin-like_PHP"/>
</dbReference>
<keyword evidence="7" id="KW-0255">Endonuclease</keyword>
<protein>
    <recommendedName>
        <fullName evidence="3 7">Nuclease SbcCD subunit D</fullName>
    </recommendedName>
</protein>
<dbReference type="InterPro" id="IPR029052">
    <property type="entry name" value="Metallo-depent_PP-like"/>
</dbReference>
<keyword evidence="11" id="KW-1185">Reference proteome</keyword>
<evidence type="ECO:0000259" key="8">
    <source>
        <dbReference type="Pfam" id="PF00149"/>
    </source>
</evidence>